<name>A0ABT3UHG3_9BURK</name>
<accession>A0ABT3UHG3</accession>
<organism evidence="1 2">
    <name type="scientific">Paraburkholderia madseniana</name>
    <dbReference type="NCBI Taxonomy" id="2599607"/>
    <lineage>
        <taxon>Bacteria</taxon>
        <taxon>Pseudomonadati</taxon>
        <taxon>Pseudomonadota</taxon>
        <taxon>Betaproteobacteria</taxon>
        <taxon>Burkholderiales</taxon>
        <taxon>Burkholderiaceae</taxon>
        <taxon>Paraburkholderia</taxon>
    </lineage>
</organism>
<reference evidence="1 2" key="1">
    <citation type="submission" date="2022-11" db="EMBL/GenBank/DDBJ databases">
        <title>PHB producers.</title>
        <authorList>
            <person name="Besaury L."/>
        </authorList>
    </citation>
    <scope>NUCLEOTIDE SEQUENCE [LARGE SCALE GENOMIC DNA]</scope>
    <source>
        <strain evidence="1 2">SEWS6</strain>
    </source>
</reference>
<comment type="caution">
    <text evidence="1">The sequence shown here is derived from an EMBL/GenBank/DDBJ whole genome shotgun (WGS) entry which is preliminary data.</text>
</comment>
<gene>
    <name evidence="1" type="ORF">OSB80_22780</name>
</gene>
<keyword evidence="2" id="KW-1185">Reference proteome</keyword>
<evidence type="ECO:0000313" key="2">
    <source>
        <dbReference type="Proteomes" id="UP001209412"/>
    </source>
</evidence>
<dbReference type="RefSeq" id="WP_266259337.1">
    <property type="nucleotide sequence ID" value="NZ_JAMXWF010000019.1"/>
</dbReference>
<dbReference type="Proteomes" id="UP001209412">
    <property type="component" value="Unassembled WGS sequence"/>
</dbReference>
<protein>
    <submittedName>
        <fullName evidence="1">Uncharacterized protein</fullName>
    </submittedName>
</protein>
<sequence length="43" mass="4604">MDHVVSKDAPVIEFDAGGVPLYFSERPATLKRVGTIPCSIDTA</sequence>
<evidence type="ECO:0000313" key="1">
    <source>
        <dbReference type="EMBL" id="MCX4148182.1"/>
    </source>
</evidence>
<dbReference type="EMBL" id="JAPKHW010000019">
    <property type="protein sequence ID" value="MCX4148182.1"/>
    <property type="molecule type" value="Genomic_DNA"/>
</dbReference>
<proteinExistence type="predicted"/>